<dbReference type="AlphaFoldDB" id="B3TK93"/>
<reference evidence="1" key="1">
    <citation type="submission" date="2007-10" db="EMBL/GenBank/DDBJ databases">
        <authorList>
            <person name="Ren H.-L."/>
            <person name="Wang K.-J."/>
            <person name="Xu D.-D."/>
            <person name="Cai L."/>
            <person name="Lin Z.-Y."/>
            <person name="Yang M."/>
            <person name="Qiao K."/>
            <person name="Zhang N."/>
        </authorList>
    </citation>
    <scope>NUCLEOTIDE SEQUENCE</scope>
</reference>
<feature type="non-terminal residue" evidence="1">
    <location>
        <position position="1"/>
    </location>
</feature>
<accession>B3TK93</accession>
<name>B3TK93_HALDV</name>
<proteinExistence type="evidence at transcript level"/>
<organism evidence="1">
    <name type="scientific">Haliotis diversicolor</name>
    <name type="common">Abalone</name>
    <name type="synonym">Sulculus diversicolor</name>
    <dbReference type="NCBI Taxonomy" id="36095"/>
    <lineage>
        <taxon>Eukaryota</taxon>
        <taxon>Metazoa</taxon>
        <taxon>Spiralia</taxon>
        <taxon>Lophotrochozoa</taxon>
        <taxon>Mollusca</taxon>
        <taxon>Gastropoda</taxon>
        <taxon>Vetigastropoda</taxon>
        <taxon>Lepetellida</taxon>
        <taxon>Haliotoidea</taxon>
        <taxon>Haliotidae</taxon>
        <taxon>Haliotis</taxon>
    </lineage>
</organism>
<evidence type="ECO:0000313" key="1">
    <source>
        <dbReference type="EMBL" id="ABY87422.1"/>
    </source>
</evidence>
<protein>
    <submittedName>
        <fullName evidence="1">Uncharacterized protein</fullName>
    </submittedName>
</protein>
<dbReference type="EMBL" id="EU244408">
    <property type="protein sequence ID" value="ABY87422.1"/>
    <property type="molecule type" value="mRNA"/>
</dbReference>
<sequence length="34" mass="3972">VRCDVVFGFDFSPKTIIKKQLLRTNNMLETDRDA</sequence>
<reference evidence="1" key="2">
    <citation type="journal article" date="2008" name="Dev. Comp. Immunol.">
        <title>Identification of the up-regulated expression genes in hemocytes of variously colored abalone (Haliotis diversicolor Reeve, 1846) challenged with bacteria.</title>
        <authorList>
            <person name="Wang K.J."/>
            <person name="Ren H.L."/>
            <person name="Xu D.D."/>
            <person name="Cai L."/>
            <person name="Yang M."/>
        </authorList>
    </citation>
    <scope>NUCLEOTIDE SEQUENCE</scope>
</reference>